<comment type="caution">
    <text evidence="9">The sequence shown here is derived from an EMBL/GenBank/DDBJ whole genome shotgun (WGS) entry which is preliminary data.</text>
</comment>
<feature type="transmembrane region" description="Helical" evidence="8">
    <location>
        <begin position="167"/>
        <end position="185"/>
    </location>
</feature>
<keyword evidence="7" id="KW-0479">Metal-binding</keyword>
<sequence>MYYLINLANRYNLLAESNERTSHFGEVPSIGGIAFFINFLIALGVTQFFGDWNTGMALMIGTSIIVFVGIRDDILDLPIRRKLPLQLFAIILVLFMSGLKIEGLYGFLYIDQVPAWISYPLSFLLVLFFMQAYNLIDGIDGHAASIGIIIFGSFSVFFWLIQDYLFLTISAVSLVGLLVYLCYNLSKLYKIFMGDTGTLLIGFLIGFSIIRILSYTPEQVAVLPFRGQFLPVLLLAILFVPIFDVFRVMIVRKRSGKPIFSPDRNHVHHVLTDAGFSHRRASFFSASFSLSFAFVIFLIIQSESVILLGIAVLIFLLLVNLLLIRLGKTYRAKKLKVLIRKPVMKYSKLFKALGLYNFLV</sequence>
<proteinExistence type="predicted"/>
<dbReference type="GO" id="GO:0005886">
    <property type="term" value="C:plasma membrane"/>
    <property type="evidence" value="ECO:0007669"/>
    <property type="project" value="UniProtKB-SubCell"/>
</dbReference>
<name>A0A2S7KNR9_9FLAO</name>
<dbReference type="EMBL" id="MQUB01000001">
    <property type="protein sequence ID" value="PQB04250.1"/>
    <property type="molecule type" value="Genomic_DNA"/>
</dbReference>
<feature type="transmembrane region" description="Helical" evidence="8">
    <location>
        <begin position="56"/>
        <end position="75"/>
    </location>
</feature>
<dbReference type="Pfam" id="PF00953">
    <property type="entry name" value="Glycos_transf_4"/>
    <property type="match status" value="1"/>
</dbReference>
<feature type="transmembrane region" description="Helical" evidence="8">
    <location>
        <begin position="228"/>
        <end position="250"/>
    </location>
</feature>
<dbReference type="PANTHER" id="PTHR22926:SF3">
    <property type="entry name" value="UNDECAPRENYL-PHOSPHATE ALPHA-N-ACETYLGLUCOSAMINYL 1-PHOSPHATE TRANSFERASE"/>
    <property type="match status" value="1"/>
</dbReference>
<feature type="binding site" evidence="7">
    <location>
        <position position="195"/>
    </location>
    <ligand>
        <name>Mg(2+)</name>
        <dbReference type="ChEBI" id="CHEBI:18420"/>
    </ligand>
</feature>
<feature type="transmembrane region" description="Helical" evidence="8">
    <location>
        <begin position="116"/>
        <end position="136"/>
    </location>
</feature>
<dbReference type="GO" id="GO:0009103">
    <property type="term" value="P:lipopolysaccharide biosynthetic process"/>
    <property type="evidence" value="ECO:0007669"/>
    <property type="project" value="TreeGrafter"/>
</dbReference>
<dbReference type="GO" id="GO:0016780">
    <property type="term" value="F:phosphotransferase activity, for other substituted phosphate groups"/>
    <property type="evidence" value="ECO:0007669"/>
    <property type="project" value="InterPro"/>
</dbReference>
<dbReference type="GO" id="GO:0071555">
    <property type="term" value="P:cell wall organization"/>
    <property type="evidence" value="ECO:0007669"/>
    <property type="project" value="TreeGrafter"/>
</dbReference>
<keyword evidence="2" id="KW-1003">Cell membrane</keyword>
<evidence type="ECO:0000256" key="2">
    <source>
        <dbReference type="ARBA" id="ARBA00022475"/>
    </source>
</evidence>
<keyword evidence="10" id="KW-1185">Reference proteome</keyword>
<protein>
    <recommendedName>
        <fullName evidence="11">Undecaprenyl-phosphate alpha-N-acetylglucosaminyl 1-phosphate transferase</fullName>
    </recommendedName>
</protein>
<dbReference type="PANTHER" id="PTHR22926">
    <property type="entry name" value="PHOSPHO-N-ACETYLMURAMOYL-PENTAPEPTIDE-TRANSFERASE"/>
    <property type="match status" value="1"/>
</dbReference>
<evidence type="ECO:0000256" key="5">
    <source>
        <dbReference type="ARBA" id="ARBA00022989"/>
    </source>
</evidence>
<feature type="transmembrane region" description="Helical" evidence="8">
    <location>
        <begin position="143"/>
        <end position="161"/>
    </location>
</feature>
<dbReference type="AlphaFoldDB" id="A0A2S7KNR9"/>
<gene>
    <name evidence="9" type="ORF">BST85_04525</name>
</gene>
<comment type="cofactor">
    <cofactor evidence="7">
        <name>Mg(2+)</name>
        <dbReference type="ChEBI" id="CHEBI:18420"/>
    </cofactor>
</comment>
<evidence type="ECO:0000313" key="10">
    <source>
        <dbReference type="Proteomes" id="UP000239800"/>
    </source>
</evidence>
<evidence type="ECO:0000256" key="6">
    <source>
        <dbReference type="ARBA" id="ARBA00023136"/>
    </source>
</evidence>
<dbReference type="Proteomes" id="UP000239800">
    <property type="component" value="Unassembled WGS sequence"/>
</dbReference>
<evidence type="ECO:0000256" key="3">
    <source>
        <dbReference type="ARBA" id="ARBA00022679"/>
    </source>
</evidence>
<feature type="transmembrane region" description="Helical" evidence="8">
    <location>
        <begin position="281"/>
        <end position="300"/>
    </location>
</feature>
<keyword evidence="4 8" id="KW-0812">Transmembrane</keyword>
<feature type="transmembrane region" description="Helical" evidence="8">
    <location>
        <begin position="87"/>
        <end position="110"/>
    </location>
</feature>
<feature type="transmembrane region" description="Helical" evidence="8">
    <location>
        <begin position="306"/>
        <end position="326"/>
    </location>
</feature>
<keyword evidence="5 8" id="KW-1133">Transmembrane helix</keyword>
<dbReference type="GO" id="GO:0044038">
    <property type="term" value="P:cell wall macromolecule biosynthetic process"/>
    <property type="evidence" value="ECO:0007669"/>
    <property type="project" value="TreeGrafter"/>
</dbReference>
<feature type="binding site" evidence="7">
    <location>
        <position position="134"/>
    </location>
    <ligand>
        <name>Mg(2+)</name>
        <dbReference type="ChEBI" id="CHEBI:18420"/>
    </ligand>
</feature>
<evidence type="ECO:0000256" key="1">
    <source>
        <dbReference type="ARBA" id="ARBA00004651"/>
    </source>
</evidence>
<dbReference type="InterPro" id="IPR000715">
    <property type="entry name" value="Glycosyl_transferase_4"/>
</dbReference>
<evidence type="ECO:0000256" key="7">
    <source>
        <dbReference type="PIRSR" id="PIRSR600715-1"/>
    </source>
</evidence>
<keyword evidence="6 8" id="KW-0472">Membrane</keyword>
<evidence type="ECO:0000313" key="9">
    <source>
        <dbReference type="EMBL" id="PQB04250.1"/>
    </source>
</evidence>
<reference evidence="9 10" key="1">
    <citation type="submission" date="2016-11" db="EMBL/GenBank/DDBJ databases">
        <title>Trade-off between light-utilization and light-protection in marine flavobacteria.</title>
        <authorList>
            <person name="Kumagai Y."/>
        </authorList>
    </citation>
    <scope>NUCLEOTIDE SEQUENCE [LARGE SCALE GENOMIC DNA]</scope>
    <source>
        <strain evidence="9 10">NBRC 107741</strain>
    </source>
</reference>
<evidence type="ECO:0008006" key="11">
    <source>
        <dbReference type="Google" id="ProtNLM"/>
    </source>
</evidence>
<dbReference type="GO" id="GO:0046872">
    <property type="term" value="F:metal ion binding"/>
    <property type="evidence" value="ECO:0007669"/>
    <property type="project" value="UniProtKB-KW"/>
</dbReference>
<keyword evidence="3" id="KW-0808">Transferase</keyword>
<accession>A0A2S7KNR9</accession>
<keyword evidence="7" id="KW-0460">Magnesium</keyword>
<organism evidence="9 10">
    <name type="scientific">Aureitalea marina</name>
    <dbReference type="NCBI Taxonomy" id="930804"/>
    <lineage>
        <taxon>Bacteria</taxon>
        <taxon>Pseudomonadati</taxon>
        <taxon>Bacteroidota</taxon>
        <taxon>Flavobacteriia</taxon>
        <taxon>Flavobacteriales</taxon>
        <taxon>Flavobacteriaceae</taxon>
        <taxon>Aureitalea</taxon>
    </lineage>
</organism>
<feature type="transmembrane region" description="Helical" evidence="8">
    <location>
        <begin position="197"/>
        <end position="216"/>
    </location>
</feature>
<dbReference type="CDD" id="cd06853">
    <property type="entry name" value="GT_WecA_like"/>
    <property type="match status" value="1"/>
</dbReference>
<evidence type="ECO:0000256" key="8">
    <source>
        <dbReference type="SAM" id="Phobius"/>
    </source>
</evidence>
<evidence type="ECO:0000256" key="4">
    <source>
        <dbReference type="ARBA" id="ARBA00022692"/>
    </source>
</evidence>
<comment type="subcellular location">
    <subcellularLocation>
        <location evidence="1">Cell membrane</location>
        <topology evidence="1">Multi-pass membrane protein</topology>
    </subcellularLocation>
</comment>
<feature type="transmembrane region" description="Helical" evidence="8">
    <location>
        <begin position="30"/>
        <end position="50"/>
    </location>
</feature>